<dbReference type="HOGENOM" id="CLU_868801_0_0_1"/>
<gene>
    <name evidence="3" type="ORF">SEPMUDRAFT_135291</name>
</gene>
<dbReference type="RefSeq" id="XP_016757994.1">
    <property type="nucleotide sequence ID" value="XM_016902703.1"/>
</dbReference>
<dbReference type="OrthoDB" id="3647319at2759"/>
<organism evidence="3 4">
    <name type="scientific">Sphaerulina musiva (strain SO2202)</name>
    <name type="common">Poplar stem canker fungus</name>
    <name type="synonym">Septoria musiva</name>
    <dbReference type="NCBI Taxonomy" id="692275"/>
    <lineage>
        <taxon>Eukaryota</taxon>
        <taxon>Fungi</taxon>
        <taxon>Dikarya</taxon>
        <taxon>Ascomycota</taxon>
        <taxon>Pezizomycotina</taxon>
        <taxon>Dothideomycetes</taxon>
        <taxon>Dothideomycetidae</taxon>
        <taxon>Mycosphaerellales</taxon>
        <taxon>Mycosphaerellaceae</taxon>
        <taxon>Sphaerulina</taxon>
    </lineage>
</organism>
<feature type="transmembrane region" description="Helical" evidence="2">
    <location>
        <begin position="225"/>
        <end position="248"/>
    </location>
</feature>
<keyword evidence="4" id="KW-1185">Reference proteome</keyword>
<feature type="transmembrane region" description="Helical" evidence="2">
    <location>
        <begin position="79"/>
        <end position="98"/>
    </location>
</feature>
<feature type="transmembrane region" description="Helical" evidence="2">
    <location>
        <begin position="160"/>
        <end position="182"/>
    </location>
</feature>
<feature type="transmembrane region" description="Helical" evidence="2">
    <location>
        <begin position="40"/>
        <end position="67"/>
    </location>
</feature>
<evidence type="ECO:0000313" key="4">
    <source>
        <dbReference type="Proteomes" id="UP000016931"/>
    </source>
</evidence>
<dbReference type="EMBL" id="KB456268">
    <property type="protein sequence ID" value="EMF09873.1"/>
    <property type="molecule type" value="Genomic_DNA"/>
</dbReference>
<sequence>MGNVIAKANDFETGSPEYNRFFPFALPYTSNHYLQTGGPLALYSANFVIAGEVLLMHGVFFGLFAILQGFSVRRMMDQHYLSLVLAFTFILLPIHFLFDMNLDQSKLTFFVEHVAIEYLIGVRVLAPAKFVAARSGLILLLMWLMLVASSAVIVGNHAAVFVVVIAFISDTILAVSGAVLIWRWSRERHSTAGFRITAMVNAPVVAVILWGNYHAQAFAIEWTSIFMTGLLCQGMQVPVAALFFQNLACCCTRRRKVSPGQAEWQDEPLPDDDSSVPSTLFKTESPV</sequence>
<proteinExistence type="predicted"/>
<dbReference type="OMA" id="FENISCC"/>
<feature type="compositionally biased region" description="Polar residues" evidence="1">
    <location>
        <begin position="275"/>
        <end position="287"/>
    </location>
</feature>
<name>M3D062_SPHMS</name>
<reference evidence="3 4" key="1">
    <citation type="journal article" date="2012" name="PLoS Pathog.">
        <title>Diverse lifestyles and strategies of plant pathogenesis encoded in the genomes of eighteen Dothideomycetes fungi.</title>
        <authorList>
            <person name="Ohm R.A."/>
            <person name="Feau N."/>
            <person name="Henrissat B."/>
            <person name="Schoch C.L."/>
            <person name="Horwitz B.A."/>
            <person name="Barry K.W."/>
            <person name="Condon B.J."/>
            <person name="Copeland A.C."/>
            <person name="Dhillon B."/>
            <person name="Glaser F."/>
            <person name="Hesse C.N."/>
            <person name="Kosti I."/>
            <person name="LaButti K."/>
            <person name="Lindquist E.A."/>
            <person name="Lucas S."/>
            <person name="Salamov A.A."/>
            <person name="Bradshaw R.E."/>
            <person name="Ciuffetti L."/>
            <person name="Hamelin R.C."/>
            <person name="Kema G.H.J."/>
            <person name="Lawrence C."/>
            <person name="Scott J.A."/>
            <person name="Spatafora J.W."/>
            <person name="Turgeon B.G."/>
            <person name="de Wit P.J.G.M."/>
            <person name="Zhong S."/>
            <person name="Goodwin S.B."/>
            <person name="Grigoriev I.V."/>
        </authorList>
    </citation>
    <scope>NUCLEOTIDE SEQUENCE [LARGE SCALE GENOMIC DNA]</scope>
    <source>
        <strain evidence="3 4">SO2202</strain>
    </source>
</reference>
<feature type="transmembrane region" description="Helical" evidence="2">
    <location>
        <begin position="104"/>
        <end position="125"/>
    </location>
</feature>
<feature type="transmembrane region" description="Helical" evidence="2">
    <location>
        <begin position="137"/>
        <end position="154"/>
    </location>
</feature>
<evidence type="ECO:0000313" key="3">
    <source>
        <dbReference type="EMBL" id="EMF09873.1"/>
    </source>
</evidence>
<protein>
    <submittedName>
        <fullName evidence="3">Uncharacterized protein</fullName>
    </submittedName>
</protein>
<accession>M3D062</accession>
<keyword evidence="2" id="KW-0472">Membrane</keyword>
<dbReference type="AlphaFoldDB" id="M3D062"/>
<feature type="compositionally biased region" description="Acidic residues" evidence="1">
    <location>
        <begin position="264"/>
        <end position="274"/>
    </location>
</feature>
<keyword evidence="2" id="KW-1133">Transmembrane helix</keyword>
<evidence type="ECO:0000256" key="1">
    <source>
        <dbReference type="SAM" id="MobiDB-lite"/>
    </source>
</evidence>
<evidence type="ECO:0000256" key="2">
    <source>
        <dbReference type="SAM" id="Phobius"/>
    </source>
</evidence>
<dbReference type="eggNOG" id="ENOG502T4J1">
    <property type="taxonomic scope" value="Eukaryota"/>
</dbReference>
<feature type="transmembrane region" description="Helical" evidence="2">
    <location>
        <begin position="194"/>
        <end position="213"/>
    </location>
</feature>
<keyword evidence="2" id="KW-0812">Transmembrane</keyword>
<dbReference type="GeneID" id="27899840"/>
<feature type="region of interest" description="Disordered" evidence="1">
    <location>
        <begin position="259"/>
        <end position="287"/>
    </location>
</feature>
<dbReference type="Proteomes" id="UP000016931">
    <property type="component" value="Unassembled WGS sequence"/>
</dbReference>